<keyword evidence="4" id="KW-0238">DNA-binding</keyword>
<dbReference type="GO" id="GO:0046983">
    <property type="term" value="F:protein dimerization activity"/>
    <property type="evidence" value="ECO:0007669"/>
    <property type="project" value="InterPro"/>
</dbReference>
<dbReference type="FunFam" id="4.10.280.10:FF:000085">
    <property type="entry name" value="Transcription factor bHLH126"/>
    <property type="match status" value="1"/>
</dbReference>
<evidence type="ECO:0000313" key="8">
    <source>
        <dbReference type="Proteomes" id="UP000235220"/>
    </source>
</evidence>
<dbReference type="GO" id="GO:0006357">
    <property type="term" value="P:regulation of transcription by RNA polymerase II"/>
    <property type="evidence" value="ECO:0000318"/>
    <property type="project" value="GO_Central"/>
</dbReference>
<keyword evidence="6" id="KW-0539">Nucleus</keyword>
<dbReference type="Proteomes" id="UP000235220">
    <property type="component" value="Chromosome 1"/>
</dbReference>
<dbReference type="SMART" id="SM00353">
    <property type="entry name" value="HLH"/>
    <property type="match status" value="1"/>
</dbReference>
<feature type="region of interest" description="Disordered" evidence="7">
    <location>
        <begin position="136"/>
        <end position="157"/>
    </location>
</feature>
<evidence type="ECO:0000256" key="4">
    <source>
        <dbReference type="ARBA" id="ARBA00023125"/>
    </source>
</evidence>
<dbReference type="PANTHER" id="PTHR13935">
    <property type="entry name" value="ACHAETE-SCUTE TRANSCRIPTION FACTOR-RELATED"/>
    <property type="match status" value="1"/>
</dbReference>
<dbReference type="InterPro" id="IPR015660">
    <property type="entry name" value="MASH1/Ascl1a-like"/>
</dbReference>
<dbReference type="InterPro" id="IPR036638">
    <property type="entry name" value="HLH_DNA-bd_sf"/>
</dbReference>
<keyword evidence="3" id="KW-0805">Transcription regulation</keyword>
<dbReference type="STRING" id="51240.A0A2I4FG47"/>
<evidence type="ECO:0000256" key="7">
    <source>
        <dbReference type="SAM" id="MobiDB-lite"/>
    </source>
</evidence>
<dbReference type="FunCoup" id="A0A2I4FG47">
    <property type="interactions" value="138"/>
</dbReference>
<dbReference type="OrthoDB" id="1935281at2759"/>
<proteinExistence type="predicted"/>
<evidence type="ECO:0000256" key="3">
    <source>
        <dbReference type="ARBA" id="ARBA00023015"/>
    </source>
</evidence>
<dbReference type="AlphaFoldDB" id="A0A2I4FG47"/>
<dbReference type="InterPro" id="IPR011598">
    <property type="entry name" value="bHLH_dom"/>
</dbReference>
<evidence type="ECO:0000256" key="2">
    <source>
        <dbReference type="ARBA" id="ARBA00011738"/>
    </source>
</evidence>
<dbReference type="KEGG" id="jre:108998513"/>
<name>A0A2I4FG47_JUGRE</name>
<dbReference type="GO" id="GO:0090575">
    <property type="term" value="C:RNA polymerase II transcription regulator complex"/>
    <property type="evidence" value="ECO:0000318"/>
    <property type="project" value="GO_Central"/>
</dbReference>
<sequence>MFPLHQSNELVFQICSHPHQQHKIPDQDLIVGHASLDCSSFNTTMIKGQRRKLCDSLDHNYGNFNEKKKQKMRHRDVERQRRQEMTTLFASLRSSLPLEFIKGKRSKSDHINEAGNYIKHLQKKIKELSTVRDNLKKHSNTTDHGSGSSNSSPPSFVKVNPCRDGVEILITSSFEEERMPLSRVLEVLIEGGLTVVNCVSTKVNERFLHTIQSEVSDSTEPDLSELQKKLTEAIPSLRCTSP</sequence>
<dbReference type="Gene3D" id="4.10.280.10">
    <property type="entry name" value="Helix-loop-helix DNA-binding domain"/>
    <property type="match status" value="1"/>
</dbReference>
<dbReference type="Gramene" id="Jr01_11550_p1">
    <property type="protein sequence ID" value="cds.Jr01_11550_p1"/>
    <property type="gene ID" value="Jr01_11550"/>
</dbReference>
<dbReference type="GO" id="GO:0000981">
    <property type="term" value="F:DNA-binding transcription factor activity, RNA polymerase II-specific"/>
    <property type="evidence" value="ECO:0000318"/>
    <property type="project" value="GO_Central"/>
</dbReference>
<evidence type="ECO:0000256" key="5">
    <source>
        <dbReference type="ARBA" id="ARBA00023163"/>
    </source>
</evidence>
<comment type="subunit">
    <text evidence="2">Homodimer.</text>
</comment>
<keyword evidence="8" id="KW-1185">Reference proteome</keyword>
<dbReference type="SUPFAM" id="SSF47459">
    <property type="entry name" value="HLH, helix-loop-helix DNA-binding domain"/>
    <property type="match status" value="1"/>
</dbReference>
<gene>
    <name evidence="9" type="primary">LOC108998513</name>
</gene>
<dbReference type="GO" id="GO:0000977">
    <property type="term" value="F:RNA polymerase II transcription regulatory region sequence-specific DNA binding"/>
    <property type="evidence" value="ECO:0000318"/>
    <property type="project" value="GO_Central"/>
</dbReference>
<accession>A0A2I4FG47</accession>
<evidence type="ECO:0000256" key="6">
    <source>
        <dbReference type="ARBA" id="ARBA00023242"/>
    </source>
</evidence>
<keyword evidence="5" id="KW-0804">Transcription</keyword>
<dbReference type="CDD" id="cd18914">
    <property type="entry name" value="bHLH_AtORG2_like"/>
    <property type="match status" value="1"/>
</dbReference>
<comment type="subcellular location">
    <subcellularLocation>
        <location evidence="1">Nucleus</location>
    </subcellularLocation>
</comment>
<feature type="compositionally biased region" description="Low complexity" evidence="7">
    <location>
        <begin position="142"/>
        <end position="155"/>
    </location>
</feature>
<dbReference type="Pfam" id="PF00010">
    <property type="entry name" value="HLH"/>
    <property type="match status" value="1"/>
</dbReference>
<evidence type="ECO:0000256" key="1">
    <source>
        <dbReference type="ARBA" id="ARBA00004123"/>
    </source>
</evidence>
<evidence type="ECO:0000313" key="9">
    <source>
        <dbReference type="RefSeq" id="XP_018830619.1"/>
    </source>
</evidence>
<protein>
    <submittedName>
        <fullName evidence="9">Transcription factor bHLH36-like</fullName>
    </submittedName>
</protein>
<dbReference type="GeneID" id="108998513"/>
<dbReference type="PROSITE" id="PS50888">
    <property type="entry name" value="BHLH"/>
    <property type="match status" value="1"/>
</dbReference>
<dbReference type="PANTHER" id="PTHR13935:SF155">
    <property type="entry name" value="TRANSCRIPTION FACTOR BHLH120-LIKE"/>
    <property type="match status" value="1"/>
</dbReference>
<organism evidence="8 9">
    <name type="scientific">Juglans regia</name>
    <name type="common">English walnut</name>
    <dbReference type="NCBI Taxonomy" id="51240"/>
    <lineage>
        <taxon>Eukaryota</taxon>
        <taxon>Viridiplantae</taxon>
        <taxon>Streptophyta</taxon>
        <taxon>Embryophyta</taxon>
        <taxon>Tracheophyta</taxon>
        <taxon>Spermatophyta</taxon>
        <taxon>Magnoliopsida</taxon>
        <taxon>eudicotyledons</taxon>
        <taxon>Gunneridae</taxon>
        <taxon>Pentapetalae</taxon>
        <taxon>rosids</taxon>
        <taxon>fabids</taxon>
        <taxon>Fagales</taxon>
        <taxon>Juglandaceae</taxon>
        <taxon>Juglans</taxon>
    </lineage>
</organism>
<reference evidence="9" key="1">
    <citation type="submission" date="2025-08" db="UniProtKB">
        <authorList>
            <consortium name="RefSeq"/>
        </authorList>
    </citation>
    <scope>IDENTIFICATION</scope>
    <source>
        <tissue evidence="9">Leaves</tissue>
    </source>
</reference>
<dbReference type="RefSeq" id="XP_018830619.1">
    <property type="nucleotide sequence ID" value="XM_018975074.2"/>
</dbReference>